<evidence type="ECO:0000313" key="2">
    <source>
        <dbReference type="EMBL" id="DAE17487.1"/>
    </source>
</evidence>
<evidence type="ECO:0000256" key="1">
    <source>
        <dbReference type="SAM" id="Phobius"/>
    </source>
</evidence>
<proteinExistence type="predicted"/>
<protein>
    <submittedName>
        <fullName evidence="2">Uncharacterized protein</fullName>
    </submittedName>
</protein>
<sequence>MDDIKEAIQLIALIIGSVVTILTGIEKVLSILIKIKQLNRK</sequence>
<name>A0A8S5QE04_9CAUD</name>
<keyword evidence="1" id="KW-0472">Membrane</keyword>
<organism evidence="2">
    <name type="scientific">Siphoviridae sp. ctoRD1</name>
    <dbReference type="NCBI Taxonomy" id="2825669"/>
    <lineage>
        <taxon>Viruses</taxon>
        <taxon>Duplodnaviria</taxon>
        <taxon>Heunggongvirae</taxon>
        <taxon>Uroviricota</taxon>
        <taxon>Caudoviricetes</taxon>
    </lineage>
</organism>
<keyword evidence="1" id="KW-0812">Transmembrane</keyword>
<reference evidence="2" key="1">
    <citation type="journal article" date="2021" name="Proc. Natl. Acad. Sci. U.S.A.">
        <title>A Catalog of Tens of Thousands of Viruses from Human Metagenomes Reveals Hidden Associations with Chronic Diseases.</title>
        <authorList>
            <person name="Tisza M.J."/>
            <person name="Buck C.B."/>
        </authorList>
    </citation>
    <scope>NUCLEOTIDE SEQUENCE</scope>
    <source>
        <strain evidence="2">CtoRD1</strain>
    </source>
</reference>
<accession>A0A8S5QE04</accession>
<feature type="transmembrane region" description="Helical" evidence="1">
    <location>
        <begin position="12"/>
        <end position="33"/>
    </location>
</feature>
<keyword evidence="1" id="KW-1133">Transmembrane helix</keyword>
<dbReference type="EMBL" id="BK015641">
    <property type="protein sequence ID" value="DAE17487.1"/>
    <property type="molecule type" value="Genomic_DNA"/>
</dbReference>